<dbReference type="PANTHER" id="PTHR21503:SF8">
    <property type="entry name" value="F-BOX ASSOCIATED DOMAIN-CONTAINING PROTEIN-RELATED"/>
    <property type="match status" value="1"/>
</dbReference>
<dbReference type="AlphaFoldDB" id="A0A2G5UWG2"/>
<accession>A0A2G5UWG2</accession>
<dbReference type="EMBL" id="PDUG01000002">
    <property type="protein sequence ID" value="PIC43833.1"/>
    <property type="molecule type" value="Genomic_DNA"/>
</dbReference>
<name>A0A2G5UWG2_9PELO</name>
<dbReference type="Proteomes" id="UP000230233">
    <property type="component" value="Chromosome II"/>
</dbReference>
<evidence type="ECO:0000256" key="1">
    <source>
        <dbReference type="SAM" id="Coils"/>
    </source>
</evidence>
<feature type="coiled-coil region" evidence="1">
    <location>
        <begin position="525"/>
        <end position="574"/>
    </location>
</feature>
<organism evidence="2 3">
    <name type="scientific">Caenorhabditis nigoni</name>
    <dbReference type="NCBI Taxonomy" id="1611254"/>
    <lineage>
        <taxon>Eukaryota</taxon>
        <taxon>Metazoa</taxon>
        <taxon>Ecdysozoa</taxon>
        <taxon>Nematoda</taxon>
        <taxon>Chromadorea</taxon>
        <taxon>Rhabditida</taxon>
        <taxon>Rhabditina</taxon>
        <taxon>Rhabditomorpha</taxon>
        <taxon>Rhabditoidea</taxon>
        <taxon>Rhabditidae</taxon>
        <taxon>Peloderinae</taxon>
        <taxon>Caenorhabditis</taxon>
    </lineage>
</organism>
<keyword evidence="1" id="KW-0175">Coiled coil</keyword>
<comment type="caution">
    <text evidence="2">The sequence shown here is derived from an EMBL/GenBank/DDBJ whole genome shotgun (WGS) entry which is preliminary data.</text>
</comment>
<proteinExistence type="predicted"/>
<evidence type="ECO:0000313" key="2">
    <source>
        <dbReference type="EMBL" id="PIC43833.1"/>
    </source>
</evidence>
<sequence>MKKFPILKVPDVVFREITSMMTPIEIYQKEIDDDMYFTYVSLEEMFSIYSSLSQLFSCPFHNWILRLDELKFKLFWEYTERILTLEFNRFTVRGGEMSNKSLAKLMDKIPENASFVIDSDISLDYSHAKALKFRSVEYEEARWLKLENLFSIRNSFISKFWKTNFDCSDVNKFLNYWSDCDKDMMEELTITLKEGTQIDEQELIKNLIVIYHNTDGYTRIFIIKLALSDFKMELWLQHQKYKILGICFVLTKEHPEVVTQTCYGYEDDGFLSVMFETTEDNKIKPITLEELDEEPSRIPRVPLEELFSIYSRLTRIFLCPSHGWELQLDQLELSEFREYTERILTSEIHEFTVRGGSITNELLAELMDKLPENVELEIYSDIPLDYSHAKALKFRSVDYLKAGWLKIEDLFSIRNMPRIKLRLTNFNCRDVNKFLLYWSDCDKDMMKFIEFGLKQGVETNKQEIFKNLTVISQHRPTYFYDIFYVKARNMENRKFVVGKLLISTTEIKLSACDPFNEDVSNEYSILELVHQKRDCEEKIRKMEKEFQGLGDAEKRKLRSELEELEAKLSALNHNYTI</sequence>
<dbReference type="PANTHER" id="PTHR21503">
    <property type="entry name" value="F-BOX-CONTAINING HYPOTHETICAL PROTEIN C.ELEGANS"/>
    <property type="match status" value="1"/>
</dbReference>
<keyword evidence="3" id="KW-1185">Reference proteome</keyword>
<reference evidence="3" key="1">
    <citation type="submission" date="2017-10" db="EMBL/GenBank/DDBJ databases">
        <title>Rapid genome shrinkage in a self-fertile nematode reveals novel sperm competition proteins.</title>
        <authorList>
            <person name="Yin D."/>
            <person name="Schwarz E.M."/>
            <person name="Thomas C.G."/>
            <person name="Felde R.L."/>
            <person name="Korf I.F."/>
            <person name="Cutter A.D."/>
            <person name="Schartner C.M."/>
            <person name="Ralston E.J."/>
            <person name="Meyer B.J."/>
            <person name="Haag E.S."/>
        </authorList>
    </citation>
    <scope>NUCLEOTIDE SEQUENCE [LARGE SCALE GENOMIC DNA]</scope>
    <source>
        <strain evidence="3">JU1422</strain>
    </source>
</reference>
<evidence type="ECO:0000313" key="3">
    <source>
        <dbReference type="Proteomes" id="UP000230233"/>
    </source>
</evidence>
<gene>
    <name evidence="2" type="primary">Cnig_chr_II.g4421</name>
    <name evidence="2" type="ORF">B9Z55_004421</name>
</gene>
<protein>
    <submittedName>
        <fullName evidence="2">Uncharacterized protein</fullName>
    </submittedName>
</protein>